<dbReference type="NCBIfam" id="TIGR02937">
    <property type="entry name" value="sigma70-ECF"/>
    <property type="match status" value="1"/>
</dbReference>
<dbReference type="Gene3D" id="1.10.10.10">
    <property type="entry name" value="Winged helix-like DNA-binding domain superfamily/Winged helix DNA-binding domain"/>
    <property type="match status" value="1"/>
</dbReference>
<dbReference type="InterPro" id="IPR013249">
    <property type="entry name" value="RNA_pol_sigma70_r4_t2"/>
</dbReference>
<keyword evidence="5" id="KW-0804">Transcription</keyword>
<dbReference type="AlphaFoldDB" id="A0A378TFL9"/>
<keyword evidence="9" id="KW-1185">Reference proteome</keyword>
<accession>A0A378TFL9</accession>
<dbReference type="GO" id="GO:0016987">
    <property type="term" value="F:sigma factor activity"/>
    <property type="evidence" value="ECO:0007669"/>
    <property type="project" value="UniProtKB-KW"/>
</dbReference>
<dbReference type="EMBL" id="UGQT01000001">
    <property type="protein sequence ID" value="STZ59598.1"/>
    <property type="molecule type" value="Genomic_DNA"/>
</dbReference>
<evidence type="ECO:0000256" key="3">
    <source>
        <dbReference type="ARBA" id="ARBA00023082"/>
    </source>
</evidence>
<dbReference type="InterPro" id="IPR013325">
    <property type="entry name" value="RNA_pol_sigma_r2"/>
</dbReference>
<dbReference type="SUPFAM" id="SSF88659">
    <property type="entry name" value="Sigma3 and sigma4 domains of RNA polymerase sigma factors"/>
    <property type="match status" value="1"/>
</dbReference>
<sequence>MPSSTADHARADADLLAAHAAGDPDAFAVLFHRYHAPLTRFARRHCRSPEDAADAVQEAMLAVHRGAPGFRSHATVSTWLFRIVSHKCIDLRRRDLRRLTVDPAEVLVIDPTEAIPTAHLVHLALGLVPVDQRAAVVLVDMLGYPVADAARLLEIPTNTVKSRCARGRAKLSALLQAAGAGH</sequence>
<evidence type="ECO:0000259" key="7">
    <source>
        <dbReference type="Pfam" id="PF08281"/>
    </source>
</evidence>
<name>A0A378TFL9_9MYCO</name>
<dbReference type="Proteomes" id="UP000254978">
    <property type="component" value="Unassembled WGS sequence"/>
</dbReference>
<evidence type="ECO:0000313" key="9">
    <source>
        <dbReference type="Proteomes" id="UP000254978"/>
    </source>
</evidence>
<dbReference type="InterPro" id="IPR013324">
    <property type="entry name" value="RNA_pol_sigma_r3/r4-like"/>
</dbReference>
<dbReference type="RefSeq" id="WP_068919394.1">
    <property type="nucleotide sequence ID" value="NZ_AP022600.1"/>
</dbReference>
<dbReference type="InterPro" id="IPR039425">
    <property type="entry name" value="RNA_pol_sigma-70-like"/>
</dbReference>
<keyword evidence="3" id="KW-0731">Sigma factor</keyword>
<gene>
    <name evidence="8" type="primary">cnrH_3</name>
    <name evidence="8" type="ORF">NCTC10821_03135</name>
</gene>
<reference evidence="8 9" key="1">
    <citation type="submission" date="2018-06" db="EMBL/GenBank/DDBJ databases">
        <authorList>
            <consortium name="Pathogen Informatics"/>
            <person name="Doyle S."/>
        </authorList>
    </citation>
    <scope>NUCLEOTIDE SEQUENCE [LARGE SCALE GENOMIC DNA]</scope>
    <source>
        <strain evidence="8 9">NCTC10821</strain>
    </source>
</reference>
<dbReference type="PANTHER" id="PTHR43133:SF50">
    <property type="entry name" value="ECF RNA POLYMERASE SIGMA FACTOR SIGM"/>
    <property type="match status" value="1"/>
</dbReference>
<dbReference type="GO" id="GO:0006352">
    <property type="term" value="P:DNA-templated transcription initiation"/>
    <property type="evidence" value="ECO:0007669"/>
    <property type="project" value="InterPro"/>
</dbReference>
<evidence type="ECO:0000313" key="8">
    <source>
        <dbReference type="EMBL" id="STZ59598.1"/>
    </source>
</evidence>
<evidence type="ECO:0000256" key="4">
    <source>
        <dbReference type="ARBA" id="ARBA00023125"/>
    </source>
</evidence>
<evidence type="ECO:0000256" key="5">
    <source>
        <dbReference type="ARBA" id="ARBA00023163"/>
    </source>
</evidence>
<keyword evidence="4" id="KW-0238">DNA-binding</keyword>
<comment type="similarity">
    <text evidence="1">Belongs to the sigma-70 factor family. ECF subfamily.</text>
</comment>
<proteinExistence type="inferred from homology"/>
<organism evidence="8 9">
    <name type="scientific">Mycolicibacterium tokaiense</name>
    <dbReference type="NCBI Taxonomy" id="39695"/>
    <lineage>
        <taxon>Bacteria</taxon>
        <taxon>Bacillati</taxon>
        <taxon>Actinomycetota</taxon>
        <taxon>Actinomycetes</taxon>
        <taxon>Mycobacteriales</taxon>
        <taxon>Mycobacteriaceae</taxon>
        <taxon>Mycolicibacterium</taxon>
    </lineage>
</organism>
<feature type="domain" description="RNA polymerase sigma factor 70 region 4 type 2" evidence="7">
    <location>
        <begin position="121"/>
        <end position="171"/>
    </location>
</feature>
<dbReference type="OrthoDB" id="9780326at2"/>
<feature type="domain" description="RNA polymerase sigma-70 region 2" evidence="6">
    <location>
        <begin position="30"/>
        <end position="95"/>
    </location>
</feature>
<dbReference type="Pfam" id="PF08281">
    <property type="entry name" value="Sigma70_r4_2"/>
    <property type="match status" value="1"/>
</dbReference>
<protein>
    <submittedName>
        <fullName evidence="8">RNA polymerase sigma factor, sigma-70 family</fullName>
    </submittedName>
</protein>
<dbReference type="NCBIfam" id="NF007225">
    <property type="entry name" value="PRK09643.1"/>
    <property type="match status" value="1"/>
</dbReference>
<evidence type="ECO:0000256" key="1">
    <source>
        <dbReference type="ARBA" id="ARBA00010641"/>
    </source>
</evidence>
<evidence type="ECO:0000259" key="6">
    <source>
        <dbReference type="Pfam" id="PF04542"/>
    </source>
</evidence>
<dbReference type="PANTHER" id="PTHR43133">
    <property type="entry name" value="RNA POLYMERASE ECF-TYPE SIGMA FACTO"/>
    <property type="match status" value="1"/>
</dbReference>
<dbReference type="Pfam" id="PF04542">
    <property type="entry name" value="Sigma70_r2"/>
    <property type="match status" value="1"/>
</dbReference>
<dbReference type="SUPFAM" id="SSF88946">
    <property type="entry name" value="Sigma2 domain of RNA polymerase sigma factors"/>
    <property type="match status" value="1"/>
</dbReference>
<keyword evidence="2" id="KW-0805">Transcription regulation</keyword>
<dbReference type="InterPro" id="IPR036388">
    <property type="entry name" value="WH-like_DNA-bd_sf"/>
</dbReference>
<dbReference type="GO" id="GO:0003677">
    <property type="term" value="F:DNA binding"/>
    <property type="evidence" value="ECO:0007669"/>
    <property type="project" value="UniProtKB-KW"/>
</dbReference>
<evidence type="ECO:0000256" key="2">
    <source>
        <dbReference type="ARBA" id="ARBA00023015"/>
    </source>
</evidence>
<dbReference type="InterPro" id="IPR007627">
    <property type="entry name" value="RNA_pol_sigma70_r2"/>
</dbReference>
<dbReference type="Gene3D" id="1.10.1740.10">
    <property type="match status" value="1"/>
</dbReference>
<dbReference type="InterPro" id="IPR014284">
    <property type="entry name" value="RNA_pol_sigma-70_dom"/>
</dbReference>